<name>A0A3B0XCZ5_9ZZZZ</name>
<proteinExistence type="predicted"/>
<dbReference type="EMBL" id="UOFG01000144">
    <property type="protein sequence ID" value="VAW61302.1"/>
    <property type="molecule type" value="Genomic_DNA"/>
</dbReference>
<dbReference type="InterPro" id="IPR053141">
    <property type="entry name" value="Mycobact_SerProt_Inhib_Rv3364c"/>
</dbReference>
<sequence length="138" mass="14832">MLAAFDSNENEQAEPGKSLRPILRRFNSMSNDIEASAVISSDGLNMAWVLGSDVDPDRFGAMCASLLALANRTAQEISRGKLKQVLIEGDKGSMLLVYAGNDAVLAAATKPSVNLGKIFIDTRKTAENISELLAKINY</sequence>
<dbReference type="SUPFAM" id="SSF103196">
    <property type="entry name" value="Roadblock/LC7 domain"/>
    <property type="match status" value="1"/>
</dbReference>
<feature type="domain" description="Roadblock/LAMTOR2" evidence="1">
    <location>
        <begin position="19"/>
        <end position="109"/>
    </location>
</feature>
<dbReference type="Pfam" id="PF03259">
    <property type="entry name" value="Robl_LC7"/>
    <property type="match status" value="1"/>
</dbReference>
<evidence type="ECO:0000259" key="1">
    <source>
        <dbReference type="SMART" id="SM00960"/>
    </source>
</evidence>
<reference evidence="2" key="1">
    <citation type="submission" date="2018-06" db="EMBL/GenBank/DDBJ databases">
        <authorList>
            <person name="Zhirakovskaya E."/>
        </authorList>
    </citation>
    <scope>NUCLEOTIDE SEQUENCE</scope>
</reference>
<dbReference type="AlphaFoldDB" id="A0A3B0XCZ5"/>
<dbReference type="InterPro" id="IPR004942">
    <property type="entry name" value="Roadblock/LAMTOR2_dom"/>
</dbReference>
<accession>A0A3B0XCZ5</accession>
<dbReference type="PANTHER" id="PTHR36222">
    <property type="entry name" value="SERINE PROTEASE INHIBITOR RV3364C"/>
    <property type="match status" value="1"/>
</dbReference>
<evidence type="ECO:0000313" key="2">
    <source>
        <dbReference type="EMBL" id="VAW61302.1"/>
    </source>
</evidence>
<organism evidence="2">
    <name type="scientific">hydrothermal vent metagenome</name>
    <dbReference type="NCBI Taxonomy" id="652676"/>
    <lineage>
        <taxon>unclassified sequences</taxon>
        <taxon>metagenomes</taxon>
        <taxon>ecological metagenomes</taxon>
    </lineage>
</organism>
<dbReference type="PANTHER" id="PTHR36222:SF1">
    <property type="entry name" value="SERINE PROTEASE INHIBITOR RV3364C"/>
    <property type="match status" value="1"/>
</dbReference>
<dbReference type="Gene3D" id="3.30.450.30">
    <property type="entry name" value="Dynein light chain 2a, cytoplasmic"/>
    <property type="match status" value="1"/>
</dbReference>
<protein>
    <recommendedName>
        <fullName evidence="1">Roadblock/LAMTOR2 domain-containing protein</fullName>
    </recommendedName>
</protein>
<gene>
    <name evidence="2" type="ORF">MNBD_GAMMA11-2415</name>
</gene>
<dbReference type="SMART" id="SM00960">
    <property type="entry name" value="Robl_LC7"/>
    <property type="match status" value="1"/>
</dbReference>